<accession>A0AA88WIT5</accession>
<proteinExistence type="predicted"/>
<evidence type="ECO:0000256" key="1">
    <source>
        <dbReference type="SAM" id="MobiDB-lite"/>
    </source>
</evidence>
<dbReference type="PANTHER" id="PTHR34046:SF7">
    <property type="entry name" value="DUF740 FAMILY PROTEIN"/>
    <property type="match status" value="1"/>
</dbReference>
<organism evidence="2 3">
    <name type="scientific">Escallonia herrerae</name>
    <dbReference type="NCBI Taxonomy" id="1293975"/>
    <lineage>
        <taxon>Eukaryota</taxon>
        <taxon>Viridiplantae</taxon>
        <taxon>Streptophyta</taxon>
        <taxon>Embryophyta</taxon>
        <taxon>Tracheophyta</taxon>
        <taxon>Spermatophyta</taxon>
        <taxon>Magnoliopsida</taxon>
        <taxon>eudicotyledons</taxon>
        <taxon>Gunneridae</taxon>
        <taxon>Pentapetalae</taxon>
        <taxon>asterids</taxon>
        <taxon>campanulids</taxon>
        <taxon>Escalloniales</taxon>
        <taxon>Escalloniaceae</taxon>
        <taxon>Escallonia</taxon>
    </lineage>
</organism>
<protein>
    <submittedName>
        <fullName evidence="2">Uncharacterized protein</fullName>
    </submittedName>
</protein>
<gene>
    <name evidence="2" type="ORF">RJ639_040859</name>
</gene>
<feature type="compositionally biased region" description="Basic residues" evidence="1">
    <location>
        <begin position="1"/>
        <end position="20"/>
    </location>
</feature>
<dbReference type="PANTHER" id="PTHR34046">
    <property type="entry name" value="OS06G0218800 PROTEIN"/>
    <property type="match status" value="1"/>
</dbReference>
<dbReference type="InterPro" id="IPR008004">
    <property type="entry name" value="OCTOPUS-like"/>
</dbReference>
<sequence>MEAKRPRNHQVMRCRRHPKHQQSPGVCSICLGERLSQLSTSLRSTTSTMLMASAGCSSSTTSLSSLSSTYSSNASSPMHRDYRLGLEGKRYTMSLLRSGKNVLLKSKSLAFVSRRRDQAGADDGKKKGGFWSKMVRSRSKMDHGLVLHSRTTRLH</sequence>
<keyword evidence="3" id="KW-1185">Reference proteome</keyword>
<dbReference type="Pfam" id="PF05340">
    <property type="entry name" value="DUF740"/>
    <property type="match status" value="1"/>
</dbReference>
<name>A0AA88WIT5_9ASTE</name>
<dbReference type="Proteomes" id="UP001188597">
    <property type="component" value="Unassembled WGS sequence"/>
</dbReference>
<dbReference type="AlphaFoldDB" id="A0AA88WIT5"/>
<evidence type="ECO:0000313" key="3">
    <source>
        <dbReference type="Proteomes" id="UP001188597"/>
    </source>
</evidence>
<evidence type="ECO:0000313" key="2">
    <source>
        <dbReference type="EMBL" id="KAK3025943.1"/>
    </source>
</evidence>
<dbReference type="EMBL" id="JAVXUP010000523">
    <property type="protein sequence ID" value="KAK3025943.1"/>
    <property type="molecule type" value="Genomic_DNA"/>
</dbReference>
<feature type="region of interest" description="Disordered" evidence="1">
    <location>
        <begin position="1"/>
        <end position="22"/>
    </location>
</feature>
<reference evidence="2" key="1">
    <citation type="submission" date="2022-12" db="EMBL/GenBank/DDBJ databases">
        <title>Draft genome assemblies for two species of Escallonia (Escalloniales).</title>
        <authorList>
            <person name="Chanderbali A."/>
            <person name="Dervinis C."/>
            <person name="Anghel I."/>
            <person name="Soltis D."/>
            <person name="Soltis P."/>
            <person name="Zapata F."/>
        </authorList>
    </citation>
    <scope>NUCLEOTIDE SEQUENCE</scope>
    <source>
        <strain evidence="2">UCBG64.0493</strain>
        <tissue evidence="2">Leaf</tissue>
    </source>
</reference>
<comment type="caution">
    <text evidence="2">The sequence shown here is derived from an EMBL/GenBank/DDBJ whole genome shotgun (WGS) entry which is preliminary data.</text>
</comment>